<evidence type="ECO:0000313" key="1">
    <source>
        <dbReference type="EMBL" id="RGB84696.1"/>
    </source>
</evidence>
<dbReference type="Gene3D" id="1.10.10.10">
    <property type="entry name" value="Winged helix-like DNA-binding domain superfamily/Winged helix DNA-binding domain"/>
    <property type="match status" value="1"/>
</dbReference>
<proteinExistence type="predicted"/>
<gene>
    <name evidence="1" type="ORF">DWZ25_10085</name>
</gene>
<comment type="caution">
    <text evidence="1">The sequence shown here is derived from an EMBL/GenBank/DDBJ whole genome shotgun (WGS) entry which is preliminary data.</text>
</comment>
<name>A0A3E2TVU2_9FIRM</name>
<dbReference type="Proteomes" id="UP000260782">
    <property type="component" value="Unassembled WGS sequence"/>
</dbReference>
<reference evidence="1 2" key="1">
    <citation type="submission" date="2018-08" db="EMBL/GenBank/DDBJ databases">
        <title>A genome reference for cultivated species of the human gut microbiota.</title>
        <authorList>
            <person name="Zou Y."/>
            <person name="Xue W."/>
            <person name="Luo G."/>
        </authorList>
    </citation>
    <scope>NUCLEOTIDE SEQUENCE [LARGE SCALE GENOMIC DNA]</scope>
    <source>
        <strain evidence="1 2">AF31-14AC</strain>
    </source>
</reference>
<dbReference type="AlphaFoldDB" id="A0A3E2TVU2"/>
<evidence type="ECO:0008006" key="3">
    <source>
        <dbReference type="Google" id="ProtNLM"/>
    </source>
</evidence>
<evidence type="ECO:0000313" key="2">
    <source>
        <dbReference type="Proteomes" id="UP000260782"/>
    </source>
</evidence>
<dbReference type="InterPro" id="IPR036388">
    <property type="entry name" value="WH-like_DNA-bd_sf"/>
</dbReference>
<dbReference type="InterPro" id="IPR036390">
    <property type="entry name" value="WH_DNA-bd_sf"/>
</dbReference>
<dbReference type="EMBL" id="QVES01000010">
    <property type="protein sequence ID" value="RGB84696.1"/>
    <property type="molecule type" value="Genomic_DNA"/>
</dbReference>
<dbReference type="RefSeq" id="WP_117529927.1">
    <property type="nucleotide sequence ID" value="NZ_QVES01000010.1"/>
</dbReference>
<accession>A0A3E2TVU2</accession>
<sequence>MCGCRDEVLLELNGKTYMLSLKVYETVKTDVAYVQDKTVSQIQARDRILEYLKHKPSITNQKAQELCGFNKNQTYYILHQMCKDGILQPDGVGRGTKYKSVK</sequence>
<organism evidence="1 2">
    <name type="scientific">Faecalibacterium prausnitzii</name>
    <dbReference type="NCBI Taxonomy" id="853"/>
    <lineage>
        <taxon>Bacteria</taxon>
        <taxon>Bacillati</taxon>
        <taxon>Bacillota</taxon>
        <taxon>Clostridia</taxon>
        <taxon>Eubacteriales</taxon>
        <taxon>Oscillospiraceae</taxon>
        <taxon>Faecalibacterium</taxon>
    </lineage>
</organism>
<dbReference type="SUPFAM" id="SSF46785">
    <property type="entry name" value="Winged helix' DNA-binding domain"/>
    <property type="match status" value="1"/>
</dbReference>
<protein>
    <recommendedName>
        <fullName evidence="3">DNA-binding protein</fullName>
    </recommendedName>
</protein>